<keyword evidence="5" id="KW-1185">Reference proteome</keyword>
<feature type="compositionally biased region" description="Polar residues" evidence="2">
    <location>
        <begin position="1494"/>
        <end position="1503"/>
    </location>
</feature>
<keyword evidence="1" id="KW-0945">Host-virus interaction</keyword>
<feature type="region of interest" description="Disordered" evidence="2">
    <location>
        <begin position="1408"/>
        <end position="1427"/>
    </location>
</feature>
<keyword evidence="3" id="KW-1133">Transmembrane helix</keyword>
<dbReference type="Proteomes" id="UP001141327">
    <property type="component" value="Unassembled WGS sequence"/>
</dbReference>
<organism evidence="4 5">
    <name type="scientific">Paratrimastix pyriformis</name>
    <dbReference type="NCBI Taxonomy" id="342808"/>
    <lineage>
        <taxon>Eukaryota</taxon>
        <taxon>Metamonada</taxon>
        <taxon>Preaxostyla</taxon>
        <taxon>Paratrimastigidae</taxon>
        <taxon>Paratrimastix</taxon>
    </lineage>
</organism>
<dbReference type="PANTHER" id="PTHR13037:SF24">
    <property type="entry name" value="POLYCOMB PROTEIN PCL-RELATED"/>
    <property type="match status" value="1"/>
</dbReference>
<evidence type="ECO:0000256" key="3">
    <source>
        <dbReference type="SAM" id="Phobius"/>
    </source>
</evidence>
<evidence type="ECO:0000313" key="5">
    <source>
        <dbReference type="Proteomes" id="UP001141327"/>
    </source>
</evidence>
<evidence type="ECO:0000256" key="2">
    <source>
        <dbReference type="SAM" id="MobiDB-lite"/>
    </source>
</evidence>
<feature type="transmembrane region" description="Helical" evidence="3">
    <location>
        <begin position="40"/>
        <end position="62"/>
    </location>
</feature>
<comment type="caution">
    <text evidence="4">The sequence shown here is derived from an EMBL/GenBank/DDBJ whole genome shotgun (WGS) entry which is preliminary data.</text>
</comment>
<reference evidence="4" key="1">
    <citation type="journal article" date="2022" name="bioRxiv">
        <title>Genomics of Preaxostyla Flagellates Illuminates Evolutionary Transitions and the Path Towards Mitochondrial Loss.</title>
        <authorList>
            <person name="Novak L.V.F."/>
            <person name="Treitli S.C."/>
            <person name="Pyrih J."/>
            <person name="Halakuc P."/>
            <person name="Pipaliya S.V."/>
            <person name="Vacek V."/>
            <person name="Brzon O."/>
            <person name="Soukal P."/>
            <person name="Eme L."/>
            <person name="Dacks J.B."/>
            <person name="Karnkowska A."/>
            <person name="Elias M."/>
            <person name="Hampl V."/>
        </authorList>
    </citation>
    <scope>NUCLEOTIDE SEQUENCE</scope>
    <source>
        <strain evidence="4">RCP-MX</strain>
    </source>
</reference>
<keyword evidence="3" id="KW-0472">Membrane</keyword>
<evidence type="ECO:0000256" key="1">
    <source>
        <dbReference type="ARBA" id="ARBA00022581"/>
    </source>
</evidence>
<feature type="region of interest" description="Disordered" evidence="2">
    <location>
        <begin position="1478"/>
        <end position="1503"/>
    </location>
</feature>
<protein>
    <submittedName>
        <fullName evidence="4">Uncharacterized protein</fullName>
    </submittedName>
</protein>
<name>A0ABQ8UR90_9EUKA</name>
<feature type="region of interest" description="Disordered" evidence="2">
    <location>
        <begin position="1202"/>
        <end position="1279"/>
    </location>
</feature>
<accession>A0ABQ8UR90</accession>
<dbReference type="EMBL" id="JAPMOS010000006">
    <property type="protein sequence ID" value="KAJ4461653.1"/>
    <property type="molecule type" value="Genomic_DNA"/>
</dbReference>
<proteinExistence type="predicted"/>
<sequence>MPNRQEKFGRFLDKVNRVFSGLDGYGESYKGDPSFGQKTWVGGLIWLLFKFVMLFLFCYNLVRLLQGGTLTRDGKLMVWNTETVPVDKNGKDLETGKLPILDVPPLNIIASTDLYMFESKSPSVQRIRVVDNTRFQPILDSADLEHNQRFPRARAVYGTTTVPLDRFFQSNMSTLIKSQQSHEFASTELLYYLDNPTFKRDDSFFPHDFYAYFRVDPDGLGSIKPCQLQLWAANVGEYKAVKDEVMGQYPSTAQEDLLDYNFGVQYATNFRVIKQGYDDSADGDAFSSYRWAAKAAAPAENMIDFVGADAGAAKATLSPPFFVELSNINGVETVQVEQVIQTPGAPDRWQFARIASASATEHHVNFTLARAQLVLPKVAPPDWVCPEVWYGSHDGCDCSCGAYDPDCEEPAMPVYHCYSSGSKCNRQANCVARLGPETDVRHHPAIRPSPPTPSRVLPPQAAITTRWGRNPQRVFSPEQMFVSDPFDQSRLHTFGDSYVRNFVGQENLSRASCAPGTTSWGQAILSDYIYRCYGAPVSWIESGKSALPECGGTGQPVCDFSLVLNYDARDLLREHIPVARPPLPKHPPKHRQQHNLPPPRPAPFNPLLLPWLPRCPVLTAVELGCWGKGARLFPRGAELTTLSPRMQRVRLASLPAKNHAVVGWLSGPFNSRLADVLISHDTSVGDPPFEAVGPYYLLINGTVRATVISAELSPVPSLQRMRLDNIKMPNASVTWGAQGILTADVPRDDVGGAPFNVSVNNHMETFSPSHVDDGYYDCALVPPGQSTPPPSRQTRHLPTIFWGSMTSIPPRWHCSAAQWGDGICDCLCGEWDIDCFRLAPNATRLSPQCTDPELKYCVYPGFCGDQDMGDGLLVQTIALSKEHGDLAKGTTVACREHPVEKYWQYVETTTHVQVPGGGGEDADIGGDVWAMICVALGGGGGDVLVGTGRLPPLPLRPFEQHDDADLDRGSVAAFLPMDRAKNTGVETWSSPASIGVTFAGFIVPKSPLFDEVDLRPKETQATGADRNVWADYEGCGFANWVLDPQRRHIVEEYSMEKFDGSVCQSAATTTETPLSTKGCITQMPPTRKVHMTYQHPLTSKWHVASEKDKRCTLGQLPEYRVSFSTEYYLTFDSTVQEAEKMFAQGIPSNGDTDSEGHAHFFNGMARVMESDSAYPMPNQRIESPPGLPHSTPIPCTPCTPCPTSASRPMRPMPNQRIESPAHTPSDPCSLPPIASSTLTPAQPSPGHAAAGLDASDVERDGQLPQRHPRQEPHAPNWPTKDDEIAALAARLPKLNLQWVLEPLGGVSENQTLVLQPGLEYTLSATLALRAVREAKNPLAQLTSGYPDVLTSWSLSIQSQSASVRTLDAFGSNKATVTYILNFDPSIKAQIIDLAFTLQDFFNSLVQAEGRPRDGAHPGRGRGGVRPPSRFEADILLATAQAQPVTPYMPPSAATMSPVGSPRGGAMYTNPVGAMGRGTYATGTARAGPTPPIAGSSSPLGQRV</sequence>
<dbReference type="PANTHER" id="PTHR13037">
    <property type="entry name" value="FORMIN"/>
    <property type="match status" value="1"/>
</dbReference>
<gene>
    <name evidence="4" type="ORF">PAPYR_1766</name>
</gene>
<feature type="region of interest" description="Disordered" evidence="2">
    <location>
        <begin position="580"/>
        <end position="599"/>
    </location>
</feature>
<evidence type="ECO:0000313" key="4">
    <source>
        <dbReference type="EMBL" id="KAJ4461653.1"/>
    </source>
</evidence>
<keyword evidence="3" id="KW-0812">Transmembrane</keyword>